<evidence type="ECO:0000259" key="2">
    <source>
        <dbReference type="Pfam" id="PF13264"/>
    </source>
</evidence>
<dbReference type="KEGG" id="gba:J421_4670"/>
<dbReference type="InParanoid" id="W0RNR8"/>
<dbReference type="RefSeq" id="WP_025413559.1">
    <property type="nucleotide sequence ID" value="NZ_CP007129.1"/>
</dbReference>
<sequence length="548" mass="58296">MATTTAAPNGALPADILGSAPPEQRPDYARQELENAREQLGRVRDFVAGTDAVRRAGPTHLPKWEGESSDTYKARTKYSSVYAATGRALIASLGMVFSTPPALVPPQRPKRDDPEGSTEPAPLPDALEALAKDADGMGHDLATVARGVFRDMLTDGLAGLLVDVPPRLDGTVPDASTRVVARLLPYRRDQILNWRIGLAVDPVQGGTRLALTRLVLEERVETNAGAYGVTATRRFRELLLVRTDDPAAGTDAERPLGVRYVLWDRVERPGEAEPVRFVAREAGWVLDGTGRSFGVIPFAVGYGSPHTAPFVADSPLLALADTNADYYRTASDRRWSMALSLAPILVLVGREPGDDGRFPQVAVGPGTSIDVPRNGDVKYVAAPADAMAASQVELERLRVEMATLSLDFLLRRDTAPETATGRAYDAQAGHASLALAALGLQDMLDQGVGFSARFASSAAAPVEALPVRVQTTYDVRQLDAPTLTALNTIRKDGGLTRGTFLKLLASGGVLPESIDLEEEELTLAAQDQAVRDAAAVNGNGDPNAGSEA</sequence>
<feature type="domain" description="DUF4055" evidence="2">
    <location>
        <begin position="315"/>
        <end position="454"/>
    </location>
</feature>
<organism evidence="3 5">
    <name type="scientific">Gemmatirosa kalamazoonensis</name>
    <dbReference type="NCBI Taxonomy" id="861299"/>
    <lineage>
        <taxon>Bacteria</taxon>
        <taxon>Pseudomonadati</taxon>
        <taxon>Gemmatimonadota</taxon>
        <taxon>Gemmatimonadia</taxon>
        <taxon>Gemmatimonadales</taxon>
        <taxon>Gemmatimonadaceae</taxon>
        <taxon>Gemmatirosa</taxon>
    </lineage>
</organism>
<dbReference type="Pfam" id="PF13264">
    <property type="entry name" value="DUF4055"/>
    <property type="match status" value="1"/>
</dbReference>
<reference evidence="3" key="1">
    <citation type="submission" date="2013-12" db="EMBL/GenBank/DDBJ databases">
        <authorList>
            <person name="DeBruyn J.M."/>
            <person name="Radosevich M."/>
            <person name="Wommack K.Eric."/>
            <person name="Polson S."/>
            <person name="Hauser L.J."/>
            <person name="Fawaz M.N."/>
            <person name="Korlach J."/>
            <person name="Tsai Y.-C."/>
        </authorList>
    </citation>
    <scope>NUCLEOTIDE SEQUENCE</scope>
    <source>
        <strain evidence="3">KBS708</strain>
        <plasmid evidence="3">1</plasmid>
    </source>
</reference>
<reference evidence="3 5" key="2">
    <citation type="journal article" date="2014" name="Genome Announc.">
        <title>Genome Sequence and Methylome of Soil Bacterium Gemmatirosa kalamazoonensis KBS708T, a Member of the Rarely Cultivated Gemmatimonadetes Phylum.</title>
        <authorList>
            <person name="Debruyn J.M."/>
            <person name="Radosevich M."/>
            <person name="Wommack K.E."/>
            <person name="Polson S.W."/>
            <person name="Hauser L.J."/>
            <person name="Fawaz M.N."/>
            <person name="Korlach J."/>
            <person name="Tsai Y.C."/>
        </authorList>
    </citation>
    <scope>NUCLEOTIDE SEQUENCE [LARGE SCALE GENOMIC DNA]</scope>
    <source>
        <strain evidence="3 5">KBS708</strain>
        <plasmid evidence="3">1</plasmid>
        <plasmid evidence="5">Plasmid 1</plasmid>
    </source>
</reference>
<name>W0RNR8_9BACT</name>
<accession>W0RNR8</accession>
<dbReference type="AlphaFoldDB" id="W0RNR8"/>
<dbReference type="KEGG" id="gba:J421_4602"/>
<evidence type="ECO:0000313" key="4">
    <source>
        <dbReference type="EMBL" id="AHG92205.1"/>
    </source>
</evidence>
<feature type="region of interest" description="Disordered" evidence="1">
    <location>
        <begin position="101"/>
        <end position="123"/>
    </location>
</feature>
<dbReference type="HOGENOM" id="CLU_041779_0_1_0"/>
<dbReference type="InterPro" id="IPR025129">
    <property type="entry name" value="DUF4055"/>
</dbReference>
<dbReference type="EMBL" id="CP007129">
    <property type="protein sequence ID" value="AHG92137.1"/>
    <property type="molecule type" value="Genomic_DNA"/>
</dbReference>
<dbReference type="OrthoDB" id="6668483at2"/>
<geneLocation type="plasmid" evidence="3 5">
    <name>1</name>
</geneLocation>
<dbReference type="Proteomes" id="UP000019151">
    <property type="component" value="Plasmid 1"/>
</dbReference>
<dbReference type="EMBL" id="CP007129">
    <property type="protein sequence ID" value="AHG92205.1"/>
    <property type="molecule type" value="Genomic_DNA"/>
</dbReference>
<protein>
    <recommendedName>
        <fullName evidence="2">DUF4055 domain-containing protein</fullName>
    </recommendedName>
</protein>
<keyword evidence="5" id="KW-1185">Reference proteome</keyword>
<proteinExistence type="predicted"/>
<evidence type="ECO:0000313" key="3">
    <source>
        <dbReference type="EMBL" id="AHG92137.1"/>
    </source>
</evidence>
<evidence type="ECO:0000313" key="5">
    <source>
        <dbReference type="Proteomes" id="UP000019151"/>
    </source>
</evidence>
<gene>
    <name evidence="3" type="ORF">J421_4602</name>
    <name evidence="4" type="ORF">J421_4670</name>
</gene>
<feature type="region of interest" description="Disordered" evidence="1">
    <location>
        <begin position="1"/>
        <end position="25"/>
    </location>
</feature>
<keyword evidence="3" id="KW-0614">Plasmid</keyword>
<evidence type="ECO:0000256" key="1">
    <source>
        <dbReference type="SAM" id="MobiDB-lite"/>
    </source>
</evidence>